<name>A0A916NXB2_9BACL</name>
<feature type="signal peptide" evidence="2">
    <location>
        <begin position="1"/>
        <end position="20"/>
    </location>
</feature>
<evidence type="ECO:0000256" key="1">
    <source>
        <dbReference type="SAM" id="MobiDB-lite"/>
    </source>
</evidence>
<dbReference type="AlphaFoldDB" id="A0A916NXB2"/>
<reference evidence="3" key="1">
    <citation type="submission" date="2021-06" db="EMBL/GenBank/DDBJ databases">
        <authorList>
            <person name="Criscuolo A."/>
        </authorList>
    </citation>
    <scope>NUCLEOTIDE SEQUENCE</scope>
    <source>
        <strain evidence="3">CIP111600</strain>
    </source>
</reference>
<comment type="caution">
    <text evidence="3">The sequence shown here is derived from an EMBL/GenBank/DDBJ whole genome shotgun (WGS) entry which is preliminary data.</text>
</comment>
<feature type="region of interest" description="Disordered" evidence="1">
    <location>
        <begin position="188"/>
        <end position="210"/>
    </location>
</feature>
<sequence>MKLRTLGLAAFLLCTSMLLAQPYPSAALQQPVAPAESRQTAASVSAPGIPEEIRSASLSEAANRFILVLSAQPGFEQWKQGTWTSYPLGPGTHGWVILISSSGRDIGYLVLNDAGPGTYRLAEYGNGEFPLFSMQTLYRSMVQLELIDYAYTTERLYYNPLQALWKVSVQGADREWYLDAKTGEEFPFQDGSKLPKPETGTSPGIKPFTKTEPAHNIIEAGQTTPAEPNQRLPWVQGKPEPGMTQRKLEEWIRSARKPVFSAELYAGSVIVPLSVSGYHVWSGGDVYVKVLQDDDRYLPFETLASSGGFYP</sequence>
<keyword evidence="2" id="KW-0732">Signal</keyword>
<protein>
    <submittedName>
        <fullName evidence="3">Uncharacterized protein</fullName>
    </submittedName>
</protein>
<organism evidence="3 4">
    <name type="scientific">Paenibacillus solanacearum</name>
    <dbReference type="NCBI Taxonomy" id="2048548"/>
    <lineage>
        <taxon>Bacteria</taxon>
        <taxon>Bacillati</taxon>
        <taxon>Bacillota</taxon>
        <taxon>Bacilli</taxon>
        <taxon>Bacillales</taxon>
        <taxon>Paenibacillaceae</taxon>
        <taxon>Paenibacillus</taxon>
    </lineage>
</organism>
<accession>A0A916NXB2</accession>
<dbReference type="EMBL" id="CAJVAS010000010">
    <property type="protein sequence ID" value="CAG7624480.1"/>
    <property type="molecule type" value="Genomic_DNA"/>
</dbReference>
<keyword evidence="4" id="KW-1185">Reference proteome</keyword>
<feature type="chain" id="PRO_5039576148" evidence="2">
    <location>
        <begin position="21"/>
        <end position="311"/>
    </location>
</feature>
<evidence type="ECO:0000256" key="2">
    <source>
        <dbReference type="SAM" id="SignalP"/>
    </source>
</evidence>
<proteinExistence type="predicted"/>
<dbReference type="RefSeq" id="WP_218092412.1">
    <property type="nucleotide sequence ID" value="NZ_CAJVAS010000010.1"/>
</dbReference>
<gene>
    <name evidence="3" type="ORF">PAESOLCIP111_02625</name>
</gene>
<evidence type="ECO:0000313" key="3">
    <source>
        <dbReference type="EMBL" id="CAG7624480.1"/>
    </source>
</evidence>
<dbReference type="Proteomes" id="UP000693672">
    <property type="component" value="Unassembled WGS sequence"/>
</dbReference>
<evidence type="ECO:0000313" key="4">
    <source>
        <dbReference type="Proteomes" id="UP000693672"/>
    </source>
</evidence>